<feature type="non-terminal residue" evidence="4">
    <location>
        <position position="1"/>
    </location>
</feature>
<dbReference type="OrthoDB" id="333024at2759"/>
<dbReference type="PANTHER" id="PTHR24113:SF12">
    <property type="entry name" value="RAN GTPASE-ACTIVATING PROTEIN 1"/>
    <property type="match status" value="1"/>
</dbReference>
<gene>
    <name evidence="4" type="ORF">IWQ62_003864</name>
</gene>
<reference evidence="4" key="1">
    <citation type="submission" date="2022-07" db="EMBL/GenBank/DDBJ databases">
        <title>Phylogenomic reconstructions and comparative analyses of Kickxellomycotina fungi.</title>
        <authorList>
            <person name="Reynolds N.K."/>
            <person name="Stajich J.E."/>
            <person name="Barry K."/>
            <person name="Grigoriev I.V."/>
            <person name="Crous P."/>
            <person name="Smith M.E."/>
        </authorList>
    </citation>
    <scope>NUCLEOTIDE SEQUENCE</scope>
    <source>
        <strain evidence="4">RSA 1196</strain>
    </source>
</reference>
<dbReference type="GO" id="GO:0005096">
    <property type="term" value="F:GTPase activator activity"/>
    <property type="evidence" value="ECO:0007669"/>
    <property type="project" value="UniProtKB-KW"/>
</dbReference>
<evidence type="ECO:0000256" key="2">
    <source>
        <dbReference type="ARBA" id="ARBA00022614"/>
    </source>
</evidence>
<dbReference type="InterPro" id="IPR032675">
    <property type="entry name" value="LRR_dom_sf"/>
</dbReference>
<dbReference type="AlphaFoldDB" id="A0A9W8E187"/>
<accession>A0A9W8E187</accession>
<dbReference type="InterPro" id="IPR027038">
    <property type="entry name" value="RanGap"/>
</dbReference>
<sequence length="244" mass="27046">ITRLWLVNTLSLKENHDLVDNTGAKRPAWQKLGEALGENKSLLELKLDSCCLEDEGLVLLSQGLVQNSTLERLSLRDNRISDVGVRPLSDALSIPRDESGTNNNPLSLVPQVRMVDLSENLVTPAGLAYLLQCPKLEELVLYANRVALNGAIEELVNGDNADRLHRLDLSCNEISAPGFQWFSEALAAGLLPTLTILEVAGNVNQDEIPTWQPSVDHLETQRPTLKIYWKRLENAIPQGTERPM</sequence>
<keyword evidence="3" id="KW-0677">Repeat</keyword>
<dbReference type="Proteomes" id="UP001150925">
    <property type="component" value="Unassembled WGS sequence"/>
</dbReference>
<dbReference type="GO" id="GO:0005829">
    <property type="term" value="C:cytosol"/>
    <property type="evidence" value="ECO:0007669"/>
    <property type="project" value="TreeGrafter"/>
</dbReference>
<evidence type="ECO:0000313" key="4">
    <source>
        <dbReference type="EMBL" id="KAJ1961449.1"/>
    </source>
</evidence>
<dbReference type="GO" id="GO:0031267">
    <property type="term" value="F:small GTPase binding"/>
    <property type="evidence" value="ECO:0007669"/>
    <property type="project" value="TreeGrafter"/>
</dbReference>
<dbReference type="SMART" id="SM00368">
    <property type="entry name" value="LRR_RI"/>
    <property type="match status" value="3"/>
</dbReference>
<keyword evidence="1" id="KW-0343">GTPase activation</keyword>
<dbReference type="SUPFAM" id="SSF52047">
    <property type="entry name" value="RNI-like"/>
    <property type="match status" value="1"/>
</dbReference>
<protein>
    <submittedName>
        <fullName evidence="4">Uncharacterized protein</fullName>
    </submittedName>
</protein>
<dbReference type="EMBL" id="JANBPY010001136">
    <property type="protein sequence ID" value="KAJ1961449.1"/>
    <property type="molecule type" value="Genomic_DNA"/>
</dbReference>
<evidence type="ECO:0000256" key="1">
    <source>
        <dbReference type="ARBA" id="ARBA00022468"/>
    </source>
</evidence>
<keyword evidence="2" id="KW-0433">Leucine-rich repeat</keyword>
<evidence type="ECO:0000256" key="3">
    <source>
        <dbReference type="ARBA" id="ARBA00022737"/>
    </source>
</evidence>
<dbReference type="Gene3D" id="3.80.10.10">
    <property type="entry name" value="Ribonuclease Inhibitor"/>
    <property type="match status" value="2"/>
</dbReference>
<proteinExistence type="predicted"/>
<dbReference type="GO" id="GO:0048471">
    <property type="term" value="C:perinuclear region of cytoplasm"/>
    <property type="evidence" value="ECO:0007669"/>
    <property type="project" value="TreeGrafter"/>
</dbReference>
<evidence type="ECO:0000313" key="5">
    <source>
        <dbReference type="Proteomes" id="UP001150925"/>
    </source>
</evidence>
<comment type="caution">
    <text evidence="4">The sequence shown here is derived from an EMBL/GenBank/DDBJ whole genome shotgun (WGS) entry which is preliminary data.</text>
</comment>
<dbReference type="Pfam" id="PF13516">
    <property type="entry name" value="LRR_6"/>
    <property type="match status" value="3"/>
</dbReference>
<organism evidence="4 5">
    <name type="scientific">Dispira parvispora</name>
    <dbReference type="NCBI Taxonomy" id="1520584"/>
    <lineage>
        <taxon>Eukaryota</taxon>
        <taxon>Fungi</taxon>
        <taxon>Fungi incertae sedis</taxon>
        <taxon>Zoopagomycota</taxon>
        <taxon>Kickxellomycotina</taxon>
        <taxon>Dimargaritomycetes</taxon>
        <taxon>Dimargaritales</taxon>
        <taxon>Dimargaritaceae</taxon>
        <taxon>Dispira</taxon>
    </lineage>
</organism>
<dbReference type="PANTHER" id="PTHR24113">
    <property type="entry name" value="RAN GTPASE-ACTIVATING PROTEIN 1"/>
    <property type="match status" value="1"/>
</dbReference>
<keyword evidence="5" id="KW-1185">Reference proteome</keyword>
<dbReference type="InterPro" id="IPR001611">
    <property type="entry name" value="Leu-rich_rpt"/>
</dbReference>
<dbReference type="GO" id="GO:0006913">
    <property type="term" value="P:nucleocytoplasmic transport"/>
    <property type="evidence" value="ECO:0007669"/>
    <property type="project" value="TreeGrafter"/>
</dbReference>
<name>A0A9W8E187_9FUNG</name>
<dbReference type="GO" id="GO:0005634">
    <property type="term" value="C:nucleus"/>
    <property type="evidence" value="ECO:0007669"/>
    <property type="project" value="TreeGrafter"/>
</dbReference>